<name>A0A2A6C8S8_PRIPA</name>
<protein>
    <submittedName>
        <fullName evidence="1">Uncharacterized protein</fullName>
    </submittedName>
</protein>
<dbReference type="Proteomes" id="UP000005239">
    <property type="component" value="Unassembled WGS sequence"/>
</dbReference>
<evidence type="ECO:0000313" key="2">
    <source>
        <dbReference type="Proteomes" id="UP000005239"/>
    </source>
</evidence>
<reference evidence="1" key="2">
    <citation type="submission" date="2022-06" db="UniProtKB">
        <authorList>
            <consortium name="EnsemblMetazoa"/>
        </authorList>
    </citation>
    <scope>IDENTIFICATION</scope>
    <source>
        <strain evidence="1">PS312</strain>
    </source>
</reference>
<keyword evidence="2" id="KW-1185">Reference proteome</keyword>
<accession>A0A8R1U4C3</accession>
<dbReference type="AlphaFoldDB" id="A0A2A6C8S8"/>
<proteinExistence type="predicted"/>
<sequence>MLSLWLMIGLSAVDGRETAAAAAAAAAALAASCCSRSSSRLPYSPGFWAVGWTIEISGADSLRMGMFEAERKPRRLARLIVCGYRTTHRRAAAVHHAVNVARRHVHGCAAVHLLHGRLRLLQLLLLLRLLQIIDRFEHEASTKEREENHGAEGTRGIEGTGVNEVGGLPPLAESREKGVLCWRSGIKARLPYLESLLGLLRIVRELQPEFVIAAYRTPGYRNSIDQFAYQCEEGLLQEERLLADLLLLGRGGRGACSTCSRLLLLSCLQPCCQLLHALLRRGRSGGVAGAQVLEHLLRAQLHDHVVVRDGLLSGDGGPAYYLGSLTDESQGTKERR</sequence>
<organism evidence="1 2">
    <name type="scientific">Pristionchus pacificus</name>
    <name type="common">Parasitic nematode worm</name>
    <dbReference type="NCBI Taxonomy" id="54126"/>
    <lineage>
        <taxon>Eukaryota</taxon>
        <taxon>Metazoa</taxon>
        <taxon>Ecdysozoa</taxon>
        <taxon>Nematoda</taxon>
        <taxon>Chromadorea</taxon>
        <taxon>Rhabditida</taxon>
        <taxon>Rhabditina</taxon>
        <taxon>Diplogasteromorpha</taxon>
        <taxon>Diplogasteroidea</taxon>
        <taxon>Neodiplogasteridae</taxon>
        <taxon>Pristionchus</taxon>
    </lineage>
</organism>
<gene>
    <name evidence="1" type="primary">WBGene00094069</name>
</gene>
<reference evidence="2" key="1">
    <citation type="journal article" date="2008" name="Nat. Genet.">
        <title>The Pristionchus pacificus genome provides a unique perspective on nematode lifestyle and parasitism.</title>
        <authorList>
            <person name="Dieterich C."/>
            <person name="Clifton S.W."/>
            <person name="Schuster L.N."/>
            <person name="Chinwalla A."/>
            <person name="Delehaunty K."/>
            <person name="Dinkelacker I."/>
            <person name="Fulton L."/>
            <person name="Fulton R."/>
            <person name="Godfrey J."/>
            <person name="Minx P."/>
            <person name="Mitreva M."/>
            <person name="Roeseler W."/>
            <person name="Tian H."/>
            <person name="Witte H."/>
            <person name="Yang S.P."/>
            <person name="Wilson R.K."/>
            <person name="Sommer R.J."/>
        </authorList>
    </citation>
    <scope>NUCLEOTIDE SEQUENCE [LARGE SCALE GENOMIC DNA]</scope>
    <source>
        <strain evidence="2">PS312</strain>
    </source>
</reference>
<evidence type="ECO:0000313" key="1">
    <source>
        <dbReference type="EnsemblMetazoa" id="PPA04515.1"/>
    </source>
</evidence>
<dbReference type="EnsemblMetazoa" id="PPA04515.1">
    <property type="protein sequence ID" value="PPA04515.1"/>
    <property type="gene ID" value="WBGene00094069"/>
</dbReference>
<accession>A0A2A6C8S8</accession>